<dbReference type="EMBL" id="KK107273">
    <property type="protein sequence ID" value="EZA53769.1"/>
    <property type="molecule type" value="Genomic_DNA"/>
</dbReference>
<dbReference type="OMA" id="VHRACKT"/>
<dbReference type="PROSITE" id="PS50994">
    <property type="entry name" value="INTEGRASE"/>
    <property type="match status" value="1"/>
</dbReference>
<dbReference type="Pfam" id="PF17921">
    <property type="entry name" value="Integrase_H2C2"/>
    <property type="match status" value="1"/>
</dbReference>
<dbReference type="InterPro" id="IPR012337">
    <property type="entry name" value="RNaseH-like_sf"/>
</dbReference>
<sequence>MVGQTYGRKQFQPYYLRRDELSTYKGCLLWGNRVVIPKTIRSRVIQMFHEEHPGIVRMKALMRDYVWWPKMDTEVERCVNACTTCQATRKEPPKAPLLPWERTRNPWTRLHMDFAGPFRGQTFLVVVDSYSKWLEVFPMASTTSRAVIGELRKLFATHGLPQVIVSDNGTAFNSEEMRNFAAANGIRLSFIPAYHPASNEQAECMVQETKNN</sequence>
<dbReference type="Gene3D" id="3.30.420.10">
    <property type="entry name" value="Ribonuclease H-like superfamily/Ribonuclease H"/>
    <property type="match status" value="1"/>
</dbReference>
<gene>
    <name evidence="3" type="ORF">X777_06665</name>
</gene>
<dbReference type="EC" id="2.7.7.49" evidence="1"/>
<dbReference type="PANTHER" id="PTHR37984">
    <property type="entry name" value="PROTEIN CBG26694"/>
    <property type="match status" value="1"/>
</dbReference>
<dbReference type="PANTHER" id="PTHR37984:SF12">
    <property type="entry name" value="RIBONUCLEASE H"/>
    <property type="match status" value="1"/>
</dbReference>
<evidence type="ECO:0000313" key="4">
    <source>
        <dbReference type="Proteomes" id="UP000053097"/>
    </source>
</evidence>
<dbReference type="GO" id="GO:0015074">
    <property type="term" value="P:DNA integration"/>
    <property type="evidence" value="ECO:0007669"/>
    <property type="project" value="InterPro"/>
</dbReference>
<dbReference type="GO" id="GO:0003676">
    <property type="term" value="F:nucleic acid binding"/>
    <property type="evidence" value="ECO:0007669"/>
    <property type="project" value="InterPro"/>
</dbReference>
<keyword evidence="4" id="KW-1185">Reference proteome</keyword>
<dbReference type="SUPFAM" id="SSF53098">
    <property type="entry name" value="Ribonuclease H-like"/>
    <property type="match status" value="1"/>
</dbReference>
<evidence type="ECO:0000256" key="1">
    <source>
        <dbReference type="ARBA" id="ARBA00012493"/>
    </source>
</evidence>
<dbReference type="InterPro" id="IPR001584">
    <property type="entry name" value="Integrase_cat-core"/>
</dbReference>
<dbReference type="GO" id="GO:0003964">
    <property type="term" value="F:RNA-directed DNA polymerase activity"/>
    <property type="evidence" value="ECO:0007669"/>
    <property type="project" value="UniProtKB-EC"/>
</dbReference>
<proteinExistence type="predicted"/>
<evidence type="ECO:0000313" key="3">
    <source>
        <dbReference type="EMBL" id="EZA53769.1"/>
    </source>
</evidence>
<evidence type="ECO:0000259" key="2">
    <source>
        <dbReference type="PROSITE" id="PS50994"/>
    </source>
</evidence>
<organism evidence="3 4">
    <name type="scientific">Ooceraea biroi</name>
    <name type="common">Clonal raider ant</name>
    <name type="synonym">Cerapachys biroi</name>
    <dbReference type="NCBI Taxonomy" id="2015173"/>
    <lineage>
        <taxon>Eukaryota</taxon>
        <taxon>Metazoa</taxon>
        <taxon>Ecdysozoa</taxon>
        <taxon>Arthropoda</taxon>
        <taxon>Hexapoda</taxon>
        <taxon>Insecta</taxon>
        <taxon>Pterygota</taxon>
        <taxon>Neoptera</taxon>
        <taxon>Endopterygota</taxon>
        <taxon>Hymenoptera</taxon>
        <taxon>Apocrita</taxon>
        <taxon>Aculeata</taxon>
        <taxon>Formicoidea</taxon>
        <taxon>Formicidae</taxon>
        <taxon>Dorylinae</taxon>
        <taxon>Ooceraea</taxon>
    </lineage>
</organism>
<dbReference type="Pfam" id="PF00665">
    <property type="entry name" value="rve"/>
    <property type="match status" value="1"/>
</dbReference>
<reference evidence="3 4" key="1">
    <citation type="journal article" date="2014" name="Curr. Biol.">
        <title>The genome of the clonal raider ant Cerapachys biroi.</title>
        <authorList>
            <person name="Oxley P.R."/>
            <person name="Ji L."/>
            <person name="Fetter-Pruneda I."/>
            <person name="McKenzie S.K."/>
            <person name="Li C."/>
            <person name="Hu H."/>
            <person name="Zhang G."/>
            <person name="Kronauer D.J."/>
        </authorList>
    </citation>
    <scope>NUCLEOTIDE SEQUENCE [LARGE SCALE GENOMIC DNA]</scope>
</reference>
<dbReference type="InterPro" id="IPR050951">
    <property type="entry name" value="Retrovirus_Pol_polyprotein"/>
</dbReference>
<feature type="domain" description="Integrase catalytic" evidence="2">
    <location>
        <begin position="102"/>
        <end position="212"/>
    </location>
</feature>
<dbReference type="FunFam" id="1.10.340.70:FF:000003">
    <property type="entry name" value="Protein CBG25708"/>
    <property type="match status" value="1"/>
</dbReference>
<dbReference type="AlphaFoldDB" id="A0A026WFG8"/>
<dbReference type="OrthoDB" id="7695119at2759"/>
<name>A0A026WFG8_OOCBI</name>
<dbReference type="Proteomes" id="UP000053097">
    <property type="component" value="Unassembled WGS sequence"/>
</dbReference>
<dbReference type="InterPro" id="IPR036397">
    <property type="entry name" value="RNaseH_sf"/>
</dbReference>
<dbReference type="InterPro" id="IPR041588">
    <property type="entry name" value="Integrase_H2C2"/>
</dbReference>
<protein>
    <recommendedName>
        <fullName evidence="1">RNA-directed DNA polymerase</fullName>
        <ecNumber evidence="1">2.7.7.49</ecNumber>
    </recommendedName>
</protein>
<dbReference type="Gene3D" id="1.10.340.70">
    <property type="match status" value="1"/>
</dbReference>
<accession>A0A026WFG8</accession>